<keyword evidence="2" id="KW-0560">Oxidoreductase</keyword>
<reference evidence="3" key="1">
    <citation type="submission" date="2016-11" db="EMBL/GenBank/DDBJ databases">
        <authorList>
            <person name="Varghese N."/>
            <person name="Submissions S."/>
        </authorList>
    </citation>
    <scope>NUCLEOTIDE SEQUENCE [LARGE SCALE GENOMIC DNA]</scope>
    <source>
        <strain evidence="3">DSM 16219</strain>
    </source>
</reference>
<dbReference type="STRING" id="1121393.SAMN02745216_04046"/>
<keyword evidence="2" id="KW-0575">Peroxidase</keyword>
<dbReference type="Gene3D" id="1.20.1290.10">
    <property type="entry name" value="AhpD-like"/>
    <property type="match status" value="1"/>
</dbReference>
<dbReference type="GO" id="GO:0051920">
    <property type="term" value="F:peroxiredoxin activity"/>
    <property type="evidence" value="ECO:0007669"/>
    <property type="project" value="InterPro"/>
</dbReference>
<dbReference type="InterPro" id="IPR003779">
    <property type="entry name" value="CMD-like"/>
</dbReference>
<dbReference type="InterPro" id="IPR029032">
    <property type="entry name" value="AhpD-like"/>
</dbReference>
<sequence length="180" mass="20406">MARIPLLEKDQADPIMQELYERTEKGGFPVLNLFKAVAHSPKMGRDFLRLGTAILTKGDLDPILRELAILRIGYVNKAHYEFTQHVRIGKQVGVTDEQIQAVKDWKNSTIFTDEEKAILDYTDDVNLNIRASDEKFARIKDLFGDRVAVELTLTIAYYGAVSRILESLGVELEPGVKRED</sequence>
<dbReference type="AlphaFoldDB" id="A0A1M6V5M6"/>
<accession>A0A1M6V5M6</accession>
<name>A0A1M6V5M6_9BACT</name>
<dbReference type="PANTHER" id="PTHR34846">
    <property type="entry name" value="4-CARBOXYMUCONOLACTONE DECARBOXYLASE FAMILY PROTEIN (AFU_ORTHOLOGUE AFUA_6G11590)"/>
    <property type="match status" value="1"/>
</dbReference>
<dbReference type="EMBL" id="FQZU01000033">
    <property type="protein sequence ID" value="SHK76789.1"/>
    <property type="molecule type" value="Genomic_DNA"/>
</dbReference>
<feature type="domain" description="Carboxymuconolactone decarboxylase-like" evidence="1">
    <location>
        <begin position="41"/>
        <end position="123"/>
    </location>
</feature>
<protein>
    <submittedName>
        <fullName evidence="2">Alkylhydroperoxidase family enzyme, contains CxxC motif</fullName>
    </submittedName>
</protein>
<gene>
    <name evidence="2" type="ORF">SAMN02745216_04046</name>
</gene>
<evidence type="ECO:0000313" key="3">
    <source>
        <dbReference type="Proteomes" id="UP000183994"/>
    </source>
</evidence>
<dbReference type="SUPFAM" id="SSF69118">
    <property type="entry name" value="AhpD-like"/>
    <property type="match status" value="1"/>
</dbReference>
<dbReference type="RefSeq" id="WP_073478074.1">
    <property type="nucleotide sequence ID" value="NZ_FQZU01000033.1"/>
</dbReference>
<proteinExistence type="predicted"/>
<dbReference type="Proteomes" id="UP000183994">
    <property type="component" value="Unassembled WGS sequence"/>
</dbReference>
<evidence type="ECO:0000259" key="1">
    <source>
        <dbReference type="Pfam" id="PF02627"/>
    </source>
</evidence>
<keyword evidence="3" id="KW-1185">Reference proteome</keyword>
<dbReference type="Pfam" id="PF02627">
    <property type="entry name" value="CMD"/>
    <property type="match status" value="1"/>
</dbReference>
<dbReference type="PANTHER" id="PTHR34846:SF11">
    <property type="entry name" value="4-CARBOXYMUCONOLACTONE DECARBOXYLASE FAMILY PROTEIN (AFU_ORTHOLOGUE AFUA_6G11590)"/>
    <property type="match status" value="1"/>
</dbReference>
<organism evidence="2 3">
    <name type="scientific">Desulfatibacillum alkenivorans DSM 16219</name>
    <dbReference type="NCBI Taxonomy" id="1121393"/>
    <lineage>
        <taxon>Bacteria</taxon>
        <taxon>Pseudomonadati</taxon>
        <taxon>Thermodesulfobacteriota</taxon>
        <taxon>Desulfobacteria</taxon>
        <taxon>Desulfobacterales</taxon>
        <taxon>Desulfatibacillaceae</taxon>
        <taxon>Desulfatibacillum</taxon>
    </lineage>
</organism>
<evidence type="ECO:0000313" key="2">
    <source>
        <dbReference type="EMBL" id="SHK76789.1"/>
    </source>
</evidence>
<dbReference type="OrthoDB" id="9801997at2"/>